<evidence type="ECO:0000259" key="6">
    <source>
        <dbReference type="SMART" id="SM00388"/>
    </source>
</evidence>
<evidence type="ECO:0000256" key="1">
    <source>
        <dbReference type="ARBA" id="ARBA00000085"/>
    </source>
</evidence>
<proteinExistence type="predicted"/>
<sequence>MLGIFSSQSLTRVVVLCSLFILVCLGLMSTINHSLTNKNSSLKELALLLNSIQYNQARIIDARAELVSNKNQDTLQRLNSYRGELEENIQSFNESAYLHNIDEIVFEPSFDQNMQAYEEYINQIDSLQKSLLNEEGKGLLESHRLAWFLLYRSSLTYNSESLSTSLLNTQYSIDNFINRPDTANLRSANSLISKTQESIGREYQYLYQAFLTYENVFQYITDTYNEIGINDDSGIRRELSGLEYALRSYVSERQANFDSYAANQLTQNQNLYWVANGTLFLSVVLAVIYLIYKSASFENWMMASKTSAARLHRSKNQFLADVSNEIRTPLNGIIGMANFLSEDNLKSHQRDQVNIISNCSNKLLSLVNDVLDLSRIESGDFRVNPVVINTKQAVFDCVELYQQDA</sequence>
<dbReference type="CDD" id="cd00082">
    <property type="entry name" value="HisKA"/>
    <property type="match status" value="1"/>
</dbReference>
<keyword evidence="4" id="KW-0175">Coiled coil</keyword>
<keyword evidence="5" id="KW-1133">Transmembrane helix</keyword>
<keyword evidence="7" id="KW-0418">Kinase</keyword>
<dbReference type="AlphaFoldDB" id="A0A0B8P3U0"/>
<dbReference type="PANTHER" id="PTHR43719">
    <property type="entry name" value="TWO-COMPONENT HISTIDINE KINASE"/>
    <property type="match status" value="1"/>
</dbReference>
<feature type="transmembrane region" description="Helical" evidence="5">
    <location>
        <begin position="271"/>
        <end position="292"/>
    </location>
</feature>
<keyword evidence="5" id="KW-0472">Membrane</keyword>
<dbReference type="Proteomes" id="UP000031671">
    <property type="component" value="Unassembled WGS sequence"/>
</dbReference>
<reference evidence="7 8" key="2">
    <citation type="submission" date="2015-01" db="EMBL/GenBank/DDBJ databases">
        <authorList>
            <consortium name="NBRP consortium"/>
            <person name="Sawabe T."/>
            <person name="Meirelles P."/>
            <person name="Feng G."/>
            <person name="Sayaka M."/>
            <person name="Hattori M."/>
            <person name="Ohkuma M."/>
        </authorList>
    </citation>
    <scope>NUCLEOTIDE SEQUENCE [LARGE SCALE GENOMIC DNA]</scope>
    <source>
        <strain evidence="8">JCM 19231</strain>
    </source>
</reference>
<evidence type="ECO:0000313" key="7">
    <source>
        <dbReference type="EMBL" id="GAM57669.1"/>
    </source>
</evidence>
<comment type="caution">
    <text evidence="7">The sequence shown here is derived from an EMBL/GenBank/DDBJ whole genome shotgun (WGS) entry which is preliminary data.</text>
</comment>
<name>A0A0B8P3U0_9VIBR</name>
<dbReference type="SMART" id="SM00388">
    <property type="entry name" value="HisKA"/>
    <property type="match status" value="1"/>
</dbReference>
<keyword evidence="5" id="KW-0812">Transmembrane</keyword>
<feature type="transmembrane region" description="Helical" evidence="5">
    <location>
        <begin position="12"/>
        <end position="31"/>
    </location>
</feature>
<evidence type="ECO:0000256" key="4">
    <source>
        <dbReference type="SAM" id="Coils"/>
    </source>
</evidence>
<dbReference type="Gene3D" id="1.10.287.130">
    <property type="match status" value="1"/>
</dbReference>
<protein>
    <recommendedName>
        <fullName evidence="2">histidine kinase</fullName>
        <ecNumber evidence="2">2.7.13.3</ecNumber>
    </recommendedName>
</protein>
<organism evidence="7 8">
    <name type="scientific">Vibrio ishigakensis</name>
    <dbReference type="NCBI Taxonomy" id="1481914"/>
    <lineage>
        <taxon>Bacteria</taxon>
        <taxon>Pseudomonadati</taxon>
        <taxon>Pseudomonadota</taxon>
        <taxon>Gammaproteobacteria</taxon>
        <taxon>Vibrionales</taxon>
        <taxon>Vibrionaceae</taxon>
        <taxon>Vibrio</taxon>
    </lineage>
</organism>
<evidence type="ECO:0000313" key="8">
    <source>
        <dbReference type="Proteomes" id="UP000031671"/>
    </source>
</evidence>
<dbReference type="InterPro" id="IPR036097">
    <property type="entry name" value="HisK_dim/P_sf"/>
</dbReference>
<dbReference type="InterPro" id="IPR003661">
    <property type="entry name" value="HisK_dim/P_dom"/>
</dbReference>
<dbReference type="InterPro" id="IPR050956">
    <property type="entry name" value="2C_system_His_kinase"/>
</dbReference>
<evidence type="ECO:0000256" key="5">
    <source>
        <dbReference type="SAM" id="Phobius"/>
    </source>
</evidence>
<feature type="coiled-coil region" evidence="4">
    <location>
        <begin position="75"/>
        <end position="137"/>
    </location>
</feature>
<keyword evidence="7" id="KW-0808">Transferase</keyword>
<dbReference type="SUPFAM" id="SSF47384">
    <property type="entry name" value="Homodimeric domain of signal transducing histidine kinase"/>
    <property type="match status" value="1"/>
</dbReference>
<dbReference type="PANTHER" id="PTHR43719:SF28">
    <property type="entry name" value="PEROXIDE STRESS-ACTIVATED HISTIDINE KINASE MAK1-RELATED"/>
    <property type="match status" value="1"/>
</dbReference>
<keyword evidence="3" id="KW-0597">Phosphoprotein</keyword>
<dbReference type="Pfam" id="PF00512">
    <property type="entry name" value="HisKA"/>
    <property type="match status" value="1"/>
</dbReference>
<keyword evidence="8" id="KW-1185">Reference proteome</keyword>
<dbReference type="EMBL" id="BBRZ01000061">
    <property type="protein sequence ID" value="GAM57669.1"/>
    <property type="molecule type" value="Genomic_DNA"/>
</dbReference>
<dbReference type="EC" id="2.7.13.3" evidence="2"/>
<gene>
    <name evidence="7" type="ORF">JCM19231_5745</name>
</gene>
<comment type="catalytic activity">
    <reaction evidence="1">
        <text>ATP + protein L-histidine = ADP + protein N-phospho-L-histidine.</text>
        <dbReference type="EC" id="2.7.13.3"/>
    </reaction>
</comment>
<evidence type="ECO:0000256" key="3">
    <source>
        <dbReference type="ARBA" id="ARBA00022553"/>
    </source>
</evidence>
<reference evidence="7 8" key="1">
    <citation type="submission" date="2015-01" db="EMBL/GenBank/DDBJ databases">
        <title>Vibrio sp. C1 JCM 19231 whole genome shotgun sequence.</title>
        <authorList>
            <person name="Sawabe T."/>
            <person name="Meirelles P."/>
            <person name="Feng G."/>
            <person name="Sayaka M."/>
            <person name="Hattori M."/>
            <person name="Ohkuma M."/>
        </authorList>
    </citation>
    <scope>NUCLEOTIDE SEQUENCE [LARGE SCALE GENOMIC DNA]</scope>
    <source>
        <strain evidence="8">JCM 19231</strain>
    </source>
</reference>
<evidence type="ECO:0000256" key="2">
    <source>
        <dbReference type="ARBA" id="ARBA00012438"/>
    </source>
</evidence>
<dbReference type="GO" id="GO:0000155">
    <property type="term" value="F:phosphorelay sensor kinase activity"/>
    <property type="evidence" value="ECO:0007669"/>
    <property type="project" value="InterPro"/>
</dbReference>
<accession>A0A0B8P3U0</accession>
<feature type="domain" description="Signal transduction histidine kinase dimerisation/phosphoacceptor" evidence="6">
    <location>
        <begin position="314"/>
        <end position="379"/>
    </location>
</feature>